<evidence type="ECO:0000259" key="2">
    <source>
        <dbReference type="Pfam" id="PF13505"/>
    </source>
</evidence>
<feature type="domain" description="Outer membrane protein beta-barrel" evidence="2">
    <location>
        <begin position="90"/>
        <end position="246"/>
    </location>
</feature>
<dbReference type="Proteomes" id="UP000244896">
    <property type="component" value="Chromosome"/>
</dbReference>
<dbReference type="EMBL" id="CP023004">
    <property type="protein sequence ID" value="AWI08907.1"/>
    <property type="molecule type" value="Genomic_DNA"/>
</dbReference>
<dbReference type="InterPro" id="IPR027385">
    <property type="entry name" value="Beta-barrel_OMP"/>
</dbReference>
<evidence type="ECO:0000256" key="1">
    <source>
        <dbReference type="ARBA" id="ARBA00022729"/>
    </source>
</evidence>
<dbReference type="InterPro" id="IPR011250">
    <property type="entry name" value="OMP/PagP_B-barrel"/>
</dbReference>
<sequence length="247" mass="27844">MFAAAAFSAHAQTSVPTPRSVAPDYKPPQSVSTTPAQTTYAYQAPHAGTWDFYLTTGAWFFDDTKMNARNVLVYDGPGYHDRVNGKLHIDMDDSWFFGFGAGFNVTEQFSVHARFDFANPDYDAVLTADDGRTYDVWGDADVFTGDISARYDFLKGKFRPFIQGSIGFMYIDTGIRNGRYWHDGYYWDYWDAPTVDHTYFTAGVTAGANIYFSKHVFGQLSYTCNWASTSGNGMMNHRVNVSVGWNY</sequence>
<keyword evidence="4" id="KW-1185">Reference proteome</keyword>
<evidence type="ECO:0000313" key="4">
    <source>
        <dbReference type="Proteomes" id="UP000244896"/>
    </source>
</evidence>
<protein>
    <recommendedName>
        <fullName evidence="2">Outer membrane protein beta-barrel domain-containing protein</fullName>
    </recommendedName>
</protein>
<proteinExistence type="predicted"/>
<accession>A0A2U8E215</accession>
<dbReference type="SUPFAM" id="SSF56925">
    <property type="entry name" value="OMPA-like"/>
    <property type="match status" value="1"/>
</dbReference>
<organism evidence="3 4">
    <name type="scientific">Ereboglobus luteus</name>
    <dbReference type="NCBI Taxonomy" id="1796921"/>
    <lineage>
        <taxon>Bacteria</taxon>
        <taxon>Pseudomonadati</taxon>
        <taxon>Verrucomicrobiota</taxon>
        <taxon>Opitutia</taxon>
        <taxon>Opitutales</taxon>
        <taxon>Opitutaceae</taxon>
        <taxon>Ereboglobus</taxon>
    </lineage>
</organism>
<name>A0A2U8E215_9BACT</name>
<dbReference type="Gene3D" id="2.40.160.20">
    <property type="match status" value="1"/>
</dbReference>
<reference evidence="3 4" key="1">
    <citation type="journal article" date="2018" name="Syst. Appl. Microbiol.">
        <title>Ereboglobus luteus gen. nov. sp. nov. from cockroach guts, and new insights into the oxygen relationship of the genera Opitutus and Didymococcus (Verrucomicrobia: Opitutaceae).</title>
        <authorList>
            <person name="Tegtmeier D."/>
            <person name="Belitz A."/>
            <person name="Radek R."/>
            <person name="Heimerl T."/>
            <person name="Brune A."/>
        </authorList>
    </citation>
    <scope>NUCLEOTIDE SEQUENCE [LARGE SCALE GENOMIC DNA]</scope>
    <source>
        <strain evidence="3 4">Ho45</strain>
    </source>
</reference>
<evidence type="ECO:0000313" key="3">
    <source>
        <dbReference type="EMBL" id="AWI08907.1"/>
    </source>
</evidence>
<dbReference type="Pfam" id="PF13505">
    <property type="entry name" value="OMP_b-brl"/>
    <property type="match status" value="1"/>
</dbReference>
<dbReference type="KEGG" id="elut:CKA38_06260"/>
<keyword evidence="1" id="KW-0732">Signal</keyword>
<dbReference type="AlphaFoldDB" id="A0A2U8E215"/>
<gene>
    <name evidence="3" type="ORF">CKA38_06260</name>
</gene>